<comment type="caution">
    <text evidence="2">The sequence shown here is derived from an EMBL/GenBank/DDBJ whole genome shotgun (WGS) entry which is preliminary data.</text>
</comment>
<dbReference type="EMBL" id="JAOVZR010000001">
    <property type="protein sequence ID" value="MCY0149575.1"/>
    <property type="molecule type" value="Genomic_DNA"/>
</dbReference>
<dbReference type="InterPro" id="IPR002545">
    <property type="entry name" value="CheW-lke_dom"/>
</dbReference>
<name>A0ABT3ZCS2_9HYPH</name>
<evidence type="ECO:0000313" key="3">
    <source>
        <dbReference type="Proteomes" id="UP001073227"/>
    </source>
</evidence>
<dbReference type="SMART" id="SM00260">
    <property type="entry name" value="CheW"/>
    <property type="match status" value="1"/>
</dbReference>
<protein>
    <submittedName>
        <fullName evidence="2">Chemotaxis protein CheW</fullName>
    </submittedName>
</protein>
<dbReference type="Pfam" id="PF01584">
    <property type="entry name" value="CheW"/>
    <property type="match status" value="1"/>
</dbReference>
<evidence type="ECO:0000313" key="2">
    <source>
        <dbReference type="EMBL" id="MCY0149575.1"/>
    </source>
</evidence>
<organism evidence="2 3">
    <name type="scientific">Hoeflea algicola</name>
    <dbReference type="NCBI Taxonomy" id="2983763"/>
    <lineage>
        <taxon>Bacteria</taxon>
        <taxon>Pseudomonadati</taxon>
        <taxon>Pseudomonadota</taxon>
        <taxon>Alphaproteobacteria</taxon>
        <taxon>Hyphomicrobiales</taxon>
        <taxon>Rhizobiaceae</taxon>
        <taxon>Hoeflea</taxon>
    </lineage>
</organism>
<dbReference type="CDD" id="cd00732">
    <property type="entry name" value="CheW"/>
    <property type="match status" value="1"/>
</dbReference>
<dbReference type="InterPro" id="IPR036061">
    <property type="entry name" value="CheW-like_dom_sf"/>
</dbReference>
<evidence type="ECO:0000259" key="1">
    <source>
        <dbReference type="PROSITE" id="PS50851"/>
    </source>
</evidence>
<dbReference type="PROSITE" id="PS50851">
    <property type="entry name" value="CHEW"/>
    <property type="match status" value="1"/>
</dbReference>
<dbReference type="PANTHER" id="PTHR22617:SF23">
    <property type="entry name" value="CHEMOTAXIS PROTEIN CHEW"/>
    <property type="match status" value="1"/>
</dbReference>
<dbReference type="Gene3D" id="2.30.30.40">
    <property type="entry name" value="SH3 Domains"/>
    <property type="match status" value="1"/>
</dbReference>
<feature type="domain" description="CheW-like" evidence="1">
    <location>
        <begin position="13"/>
        <end position="153"/>
    </location>
</feature>
<accession>A0ABT3ZCS2</accession>
<dbReference type="SUPFAM" id="SSF50341">
    <property type="entry name" value="CheW-like"/>
    <property type="match status" value="1"/>
</dbReference>
<dbReference type="PANTHER" id="PTHR22617">
    <property type="entry name" value="CHEMOTAXIS SENSOR HISTIDINE KINASE-RELATED"/>
    <property type="match status" value="1"/>
</dbReference>
<keyword evidence="3" id="KW-1185">Reference proteome</keyword>
<reference evidence="2" key="1">
    <citation type="submission" date="2022-10" db="EMBL/GenBank/DDBJ databases">
        <title>Hoeflea sp. G2-23, isolated from marine algae.</title>
        <authorList>
            <person name="Kristyanto S."/>
            <person name="Kim J.M."/>
            <person name="Jeon C.O."/>
        </authorList>
    </citation>
    <scope>NUCLEOTIDE SEQUENCE</scope>
    <source>
        <strain evidence="2">G2-23</strain>
    </source>
</reference>
<gene>
    <name evidence="2" type="ORF">OEG84_18145</name>
</gene>
<dbReference type="Gene3D" id="2.40.50.180">
    <property type="entry name" value="CheA-289, Domain 4"/>
    <property type="match status" value="1"/>
</dbReference>
<dbReference type="RefSeq" id="WP_267655030.1">
    <property type="nucleotide sequence ID" value="NZ_JAOVZR010000001.1"/>
</dbReference>
<dbReference type="Proteomes" id="UP001073227">
    <property type="component" value="Unassembled WGS sequence"/>
</dbReference>
<proteinExistence type="predicted"/>
<dbReference type="InterPro" id="IPR039315">
    <property type="entry name" value="CheW"/>
</dbReference>
<sequence>MHDNQNNATESDSLRIISFHLGAQVFCVNIMSVREIRGWAPATTLPHTPPHVLGVINLRGSVIPVIDMAIRLGLPPIKPTERSAIIVTAIAGKLVGLLVENVSDMITVSTAELQPAPDVLPAAERALTKAIIPVDTQMICYLDLDALFSVTEEMAA</sequence>